<comment type="caution">
    <text evidence="3">The sequence shown here is derived from an EMBL/GenBank/DDBJ whole genome shotgun (WGS) entry which is preliminary data.</text>
</comment>
<evidence type="ECO:0000259" key="2">
    <source>
        <dbReference type="Pfam" id="PF25199"/>
    </source>
</evidence>
<evidence type="ECO:0000313" key="4">
    <source>
        <dbReference type="Proteomes" id="UP001183420"/>
    </source>
</evidence>
<feature type="domain" description="Novel STAND NTPase 5" evidence="2">
    <location>
        <begin position="124"/>
        <end position="221"/>
    </location>
</feature>
<sequence length="430" mass="45696">MTNGQGRWWRRHPGALAAMSGVLMTAGAGSALAGFVPWWLALVLGLSSGLLTAAGTALWERHAAGVARRAAWLNAVAEGPGPDDAAARGNSVLAALNPEERVVGFNRLRDGELRALLGWCQGTGPDARRVTLVSGAPGAGKTRLLVECADRLTRAETVHGWARRDREAAAVAAAVAWERPVVLFVDDADTRPALPALLADLAATDAEVRVVLAAREFGEWWARLRAGLPREAARELPPAADVVLGPLATTAQDQAQLFDQAGRYFARRFHTAPPAATLTPPHHPAQPLMLHAAAAVATVRGQTGQVTVDDGVRRLFADEESWWERSAAEAGLTLSRSALRSAIVAATVLGARDLDEAVALLGHFPGLPRHNPDAMRRLAEWLRESYPQRAGVWLDPHLPARLVERYVADQLAASPPLRAAVVAAALAPAP</sequence>
<dbReference type="RefSeq" id="WP_311602860.1">
    <property type="nucleotide sequence ID" value="NZ_JAVREM010000060.1"/>
</dbReference>
<reference evidence="4" key="1">
    <citation type="submission" date="2023-07" db="EMBL/GenBank/DDBJ databases">
        <title>30 novel species of actinomycetes from the DSMZ collection.</title>
        <authorList>
            <person name="Nouioui I."/>
        </authorList>
    </citation>
    <scope>NUCLEOTIDE SEQUENCE [LARGE SCALE GENOMIC DNA]</scope>
    <source>
        <strain evidence="4">DSM 44918</strain>
    </source>
</reference>
<organism evidence="3 4">
    <name type="scientific">Streptomyces millisiae</name>
    <dbReference type="NCBI Taxonomy" id="3075542"/>
    <lineage>
        <taxon>Bacteria</taxon>
        <taxon>Bacillati</taxon>
        <taxon>Actinomycetota</taxon>
        <taxon>Actinomycetes</taxon>
        <taxon>Kitasatosporales</taxon>
        <taxon>Streptomycetaceae</taxon>
        <taxon>Streptomyces</taxon>
    </lineage>
</organism>
<proteinExistence type="predicted"/>
<keyword evidence="1" id="KW-0812">Transmembrane</keyword>
<dbReference type="InterPro" id="IPR027417">
    <property type="entry name" value="P-loop_NTPase"/>
</dbReference>
<protein>
    <recommendedName>
        <fullName evidence="2">Novel STAND NTPase 5 domain-containing protein</fullName>
    </recommendedName>
</protein>
<accession>A0ABU2LXI7</accession>
<dbReference type="SUPFAM" id="SSF52540">
    <property type="entry name" value="P-loop containing nucleoside triphosphate hydrolases"/>
    <property type="match status" value="1"/>
</dbReference>
<gene>
    <name evidence="3" type="ORF">RNC47_28720</name>
</gene>
<dbReference type="EMBL" id="JAVREM010000060">
    <property type="protein sequence ID" value="MDT0322313.1"/>
    <property type="molecule type" value="Genomic_DNA"/>
</dbReference>
<dbReference type="Pfam" id="PF25199">
    <property type="entry name" value="nSTAND_NTPase5"/>
    <property type="match status" value="1"/>
</dbReference>
<evidence type="ECO:0000256" key="1">
    <source>
        <dbReference type="SAM" id="Phobius"/>
    </source>
</evidence>
<name>A0ABU2LXI7_9ACTN</name>
<dbReference type="Proteomes" id="UP001183420">
    <property type="component" value="Unassembled WGS sequence"/>
</dbReference>
<keyword evidence="4" id="KW-1185">Reference proteome</keyword>
<evidence type="ECO:0000313" key="3">
    <source>
        <dbReference type="EMBL" id="MDT0322313.1"/>
    </source>
</evidence>
<dbReference type="InterPro" id="IPR057574">
    <property type="entry name" value="nSTAND_NTPase5_dom"/>
</dbReference>
<feature type="transmembrane region" description="Helical" evidence="1">
    <location>
        <begin position="12"/>
        <end position="32"/>
    </location>
</feature>
<keyword evidence="1" id="KW-0472">Membrane</keyword>
<keyword evidence="1" id="KW-1133">Transmembrane helix</keyword>